<organism evidence="1 2">
    <name type="scientific">Planktothrix tepida PCC 9214</name>
    <dbReference type="NCBI Taxonomy" id="671072"/>
    <lineage>
        <taxon>Bacteria</taxon>
        <taxon>Bacillati</taxon>
        <taxon>Cyanobacteriota</taxon>
        <taxon>Cyanophyceae</taxon>
        <taxon>Oscillatoriophycideae</taxon>
        <taxon>Oscillatoriales</taxon>
        <taxon>Microcoleaceae</taxon>
        <taxon>Planktothrix</taxon>
    </lineage>
</organism>
<dbReference type="EMBL" id="CZDF01000174">
    <property type="protein sequence ID" value="CUR35388.1"/>
    <property type="molecule type" value="Genomic_DNA"/>
</dbReference>
<dbReference type="Proteomes" id="UP000184315">
    <property type="component" value="Unassembled WGS sequence"/>
</dbReference>
<reference evidence="2" key="1">
    <citation type="submission" date="2015-10" db="EMBL/GenBank/DDBJ databases">
        <authorList>
            <person name="Regsiter A."/>
            <person name="william w."/>
        </authorList>
    </citation>
    <scope>NUCLEOTIDE SEQUENCE [LARGE SCALE GENOMIC DNA]</scope>
</reference>
<dbReference type="AlphaFoldDB" id="A0A1J1LU67"/>
<gene>
    <name evidence="1" type="ORF">PL9214670014</name>
</gene>
<accession>A0A1J1LU67</accession>
<proteinExistence type="predicted"/>
<dbReference type="OrthoDB" id="458113at2"/>
<protein>
    <submittedName>
        <fullName evidence="1">Uncharacterized protein</fullName>
    </submittedName>
</protein>
<dbReference type="RefSeq" id="WP_072722370.1">
    <property type="nucleotide sequence ID" value="NZ_LN889815.1"/>
</dbReference>
<dbReference type="STRING" id="671072.PL9214670014"/>
<name>A0A1J1LU67_9CYAN</name>
<evidence type="ECO:0000313" key="1">
    <source>
        <dbReference type="EMBL" id="CUR35388.1"/>
    </source>
</evidence>
<keyword evidence="2" id="KW-1185">Reference proteome</keyword>
<evidence type="ECO:0000313" key="2">
    <source>
        <dbReference type="Proteomes" id="UP000184315"/>
    </source>
</evidence>
<sequence>MTRQVDLNELRRTMLDNQRRGEILPTSTARKISVDRDGKIILGDTEGRITSEVQQGIWAATLLERDRQIVAHKLPSNTQELSIGGVTGWGYRIVSELGDPYMLFAYNDGSLYQVLVVAPDLVGLCNPHDVHLFNDGRICFGDTGGLPTLEQAYAKSVVWATGFSVFARTGQFPFSTNNL</sequence>